<dbReference type="PANTHER" id="PTHR21290">
    <property type="entry name" value="SPHINGOMYELIN SYNTHETASE"/>
    <property type="match status" value="1"/>
</dbReference>
<dbReference type="CDD" id="cd01610">
    <property type="entry name" value="PAP2_like"/>
    <property type="match status" value="1"/>
</dbReference>
<evidence type="ECO:0000256" key="5">
    <source>
        <dbReference type="ARBA" id="ARBA00022919"/>
    </source>
</evidence>
<feature type="domain" description="Sphingomyelin synthase-like" evidence="11">
    <location>
        <begin position="239"/>
        <end position="305"/>
    </location>
</feature>
<keyword evidence="8 10" id="KW-0472">Membrane</keyword>
<evidence type="ECO:0000256" key="4">
    <source>
        <dbReference type="ARBA" id="ARBA00022692"/>
    </source>
</evidence>
<evidence type="ECO:0000259" key="11">
    <source>
        <dbReference type="Pfam" id="PF14360"/>
    </source>
</evidence>
<evidence type="ECO:0000256" key="6">
    <source>
        <dbReference type="ARBA" id="ARBA00022989"/>
    </source>
</evidence>
<evidence type="ECO:0000256" key="10">
    <source>
        <dbReference type="SAM" id="Phobius"/>
    </source>
</evidence>
<dbReference type="EMBL" id="BLIY01000006">
    <property type="protein sequence ID" value="GFE53332.1"/>
    <property type="molecule type" value="Genomic_DNA"/>
</dbReference>
<dbReference type="InterPro" id="IPR025749">
    <property type="entry name" value="Sphingomyelin_synth-like_dom"/>
</dbReference>
<comment type="caution">
    <text evidence="12">The sequence shown here is derived from an EMBL/GenBank/DDBJ whole genome shotgun (WGS) entry which is preliminary data.</text>
</comment>
<protein>
    <submittedName>
        <fullName evidence="12">Phosphatidic acid phosphatase</fullName>
    </submittedName>
</protein>
<feature type="transmembrane region" description="Helical" evidence="10">
    <location>
        <begin position="266"/>
        <end position="284"/>
    </location>
</feature>
<evidence type="ECO:0000256" key="1">
    <source>
        <dbReference type="ARBA" id="ARBA00004141"/>
    </source>
</evidence>
<dbReference type="PANTHER" id="PTHR21290:SF25">
    <property type="entry name" value="SPHINGOMYELIN SYNTHASE-RELATED PROTEIN 1"/>
    <property type="match status" value="1"/>
</dbReference>
<evidence type="ECO:0000256" key="2">
    <source>
        <dbReference type="ARBA" id="ARBA00005441"/>
    </source>
</evidence>
<dbReference type="GO" id="GO:0005886">
    <property type="term" value="C:plasma membrane"/>
    <property type="evidence" value="ECO:0007669"/>
    <property type="project" value="TreeGrafter"/>
</dbReference>
<sequence length="436" mass="49907">MSDTLEKALENDNMSTWKTQDENMLSKKESSNSWESPGPLVIPQSVECGSNKVDVSICLENADESYVESVLKECRSVTGKMVRNLCLSYVVFFVVLLIQALCMWSSDRIYAQYTHPEAPTLQPADKEWSMGKLYDHIQAIFHKWNGGERISIRYADVTIGLIFLMVTSKCVFCSPLIPTCQMMIRYLVIMSEIYFIRGIFVLATVVPASMPGCRTFNPNDSFLAQYTHVLLGYFAVVDTCTDMIISGHTAASASIMLMFVLHNRTWYLNTLVMIATGVVCFLLILTRAHYTIDVMFGLLFAVHIYSQHLRMISRVGRSTFKGLQLGSSMFSTICKWASSVELVEERVNLFIRLQHLKEAQINKDAAQMKKLDFYYNIYGIEDDMQPRCVYKGYDEWSFATFRLIGRYFRERLGSSKEQHNRNSQQVYIDDTPSTQT</sequence>
<feature type="transmembrane region" description="Helical" evidence="10">
    <location>
        <begin position="85"/>
        <end position="106"/>
    </location>
</feature>
<dbReference type="GO" id="GO:0047493">
    <property type="term" value="F:ceramide cholinephosphotransferase activity"/>
    <property type="evidence" value="ECO:0007669"/>
    <property type="project" value="TreeGrafter"/>
</dbReference>
<dbReference type="GO" id="GO:0046513">
    <property type="term" value="P:ceramide biosynthetic process"/>
    <property type="evidence" value="ECO:0007669"/>
    <property type="project" value="TreeGrafter"/>
</dbReference>
<feature type="compositionally biased region" description="Polar residues" evidence="9">
    <location>
        <begin position="421"/>
        <end position="436"/>
    </location>
</feature>
<gene>
    <name evidence="12" type="ORF">BaOVIS_007360</name>
</gene>
<evidence type="ECO:0000313" key="13">
    <source>
        <dbReference type="Proteomes" id="UP001057455"/>
    </source>
</evidence>
<feature type="region of interest" description="Disordered" evidence="9">
    <location>
        <begin position="415"/>
        <end position="436"/>
    </location>
</feature>
<name>A0A9W5T8U8_BABOV</name>
<keyword evidence="7" id="KW-0443">Lipid metabolism</keyword>
<dbReference type="Pfam" id="PF14360">
    <property type="entry name" value="PAP2_C"/>
    <property type="match status" value="1"/>
</dbReference>
<evidence type="ECO:0000256" key="3">
    <source>
        <dbReference type="ARBA" id="ARBA00022679"/>
    </source>
</evidence>
<keyword evidence="5" id="KW-0746">Sphingolipid metabolism</keyword>
<dbReference type="Proteomes" id="UP001057455">
    <property type="component" value="Unassembled WGS sequence"/>
</dbReference>
<dbReference type="AlphaFoldDB" id="A0A9W5T8U8"/>
<comment type="similarity">
    <text evidence="2">Belongs to the sphingomyelin synthase family.</text>
</comment>
<proteinExistence type="inferred from homology"/>
<feature type="transmembrane region" description="Helical" evidence="10">
    <location>
        <begin position="152"/>
        <end position="172"/>
    </location>
</feature>
<keyword evidence="6 10" id="KW-1133">Transmembrane helix</keyword>
<evidence type="ECO:0000256" key="7">
    <source>
        <dbReference type="ARBA" id="ARBA00023098"/>
    </source>
</evidence>
<keyword evidence="4 10" id="KW-0812">Transmembrane</keyword>
<comment type="subcellular location">
    <subcellularLocation>
        <location evidence="1">Membrane</location>
        <topology evidence="1">Multi-pass membrane protein</topology>
    </subcellularLocation>
</comment>
<keyword evidence="13" id="KW-1185">Reference proteome</keyword>
<organism evidence="12 13">
    <name type="scientific">Babesia ovis</name>
    <dbReference type="NCBI Taxonomy" id="5869"/>
    <lineage>
        <taxon>Eukaryota</taxon>
        <taxon>Sar</taxon>
        <taxon>Alveolata</taxon>
        <taxon>Apicomplexa</taxon>
        <taxon>Aconoidasida</taxon>
        <taxon>Piroplasmida</taxon>
        <taxon>Babesiidae</taxon>
        <taxon>Babesia</taxon>
    </lineage>
</organism>
<dbReference type="InterPro" id="IPR045221">
    <property type="entry name" value="Sphingomyelin_synth-like"/>
</dbReference>
<feature type="transmembrane region" description="Helical" evidence="10">
    <location>
        <begin position="184"/>
        <end position="206"/>
    </location>
</feature>
<dbReference type="GO" id="GO:0033188">
    <property type="term" value="F:sphingomyelin synthase activity"/>
    <property type="evidence" value="ECO:0007669"/>
    <property type="project" value="TreeGrafter"/>
</dbReference>
<accession>A0A9W5T8U8</accession>
<evidence type="ECO:0000313" key="12">
    <source>
        <dbReference type="EMBL" id="GFE53332.1"/>
    </source>
</evidence>
<evidence type="ECO:0000256" key="8">
    <source>
        <dbReference type="ARBA" id="ARBA00023136"/>
    </source>
</evidence>
<dbReference type="GO" id="GO:0000139">
    <property type="term" value="C:Golgi membrane"/>
    <property type="evidence" value="ECO:0007669"/>
    <property type="project" value="TreeGrafter"/>
</dbReference>
<evidence type="ECO:0000256" key="9">
    <source>
        <dbReference type="SAM" id="MobiDB-lite"/>
    </source>
</evidence>
<dbReference type="OrthoDB" id="422827at2759"/>
<keyword evidence="3" id="KW-0808">Transferase</keyword>
<dbReference type="GO" id="GO:0005789">
    <property type="term" value="C:endoplasmic reticulum membrane"/>
    <property type="evidence" value="ECO:0007669"/>
    <property type="project" value="TreeGrafter"/>
</dbReference>
<reference evidence="12" key="1">
    <citation type="submission" date="2019-12" db="EMBL/GenBank/DDBJ databases">
        <title>Genome sequence of Babesia ovis.</title>
        <authorList>
            <person name="Yamagishi J."/>
            <person name="Sevinc F."/>
            <person name="Xuan X."/>
        </authorList>
    </citation>
    <scope>NUCLEOTIDE SEQUENCE</scope>
    <source>
        <strain evidence="12">Selcuk</strain>
    </source>
</reference>